<accession>A0A8S1YC24</accession>
<evidence type="ECO:0000313" key="6">
    <source>
        <dbReference type="EMBL" id="CAD8211300.1"/>
    </source>
</evidence>
<dbReference type="PANTHER" id="PTHR39767:SF2">
    <property type="entry name" value="CHROMOSOME UNDETERMINED SCAFFOLD_1, WHOLE GENOME SHOTGUN SEQUENCE"/>
    <property type="match status" value="1"/>
</dbReference>
<keyword evidence="4" id="KW-1133">Transmembrane helix</keyword>
<feature type="transmembrane region" description="Helical" evidence="4">
    <location>
        <begin position="1365"/>
        <end position="1384"/>
    </location>
</feature>
<reference evidence="6" key="1">
    <citation type="submission" date="2021-01" db="EMBL/GenBank/DDBJ databases">
        <authorList>
            <consortium name="Genoscope - CEA"/>
            <person name="William W."/>
        </authorList>
    </citation>
    <scope>NUCLEOTIDE SEQUENCE</scope>
</reference>
<feature type="transmembrane region" description="Helical" evidence="4">
    <location>
        <begin position="1236"/>
        <end position="1258"/>
    </location>
</feature>
<protein>
    <submittedName>
        <fullName evidence="6">Uncharacterized protein</fullName>
    </submittedName>
</protein>
<feature type="transmembrane region" description="Helical" evidence="4">
    <location>
        <begin position="1288"/>
        <end position="1316"/>
    </location>
</feature>
<keyword evidence="4" id="KW-0472">Membrane</keyword>
<evidence type="ECO:0000256" key="5">
    <source>
        <dbReference type="SAM" id="SignalP"/>
    </source>
</evidence>
<feature type="transmembrane region" description="Helical" evidence="4">
    <location>
        <begin position="1331"/>
        <end position="1353"/>
    </location>
</feature>
<dbReference type="Pfam" id="PF13948">
    <property type="entry name" value="DUF4215"/>
    <property type="match status" value="5"/>
</dbReference>
<keyword evidence="3" id="KW-1015">Disulfide bond</keyword>
<dbReference type="OMA" id="SCHINEV"/>
<proteinExistence type="predicted"/>
<organism evidence="6 7">
    <name type="scientific">Paramecium octaurelia</name>
    <dbReference type="NCBI Taxonomy" id="43137"/>
    <lineage>
        <taxon>Eukaryota</taxon>
        <taxon>Sar</taxon>
        <taxon>Alveolata</taxon>
        <taxon>Ciliophora</taxon>
        <taxon>Intramacronucleata</taxon>
        <taxon>Oligohymenophorea</taxon>
        <taxon>Peniculida</taxon>
        <taxon>Parameciidae</taxon>
        <taxon>Paramecium</taxon>
    </lineage>
</organism>
<comment type="caution">
    <text evidence="6">The sequence shown here is derived from an EMBL/GenBank/DDBJ whole genome shotgun (WGS) entry which is preliminary data.</text>
</comment>
<keyword evidence="1 5" id="KW-0732">Signal</keyword>
<keyword evidence="4" id="KW-0812">Transmembrane</keyword>
<dbReference type="Proteomes" id="UP000683925">
    <property type="component" value="Unassembled WGS sequence"/>
</dbReference>
<evidence type="ECO:0000256" key="4">
    <source>
        <dbReference type="SAM" id="Phobius"/>
    </source>
</evidence>
<name>A0A8S1YC24_PAROT</name>
<keyword evidence="2" id="KW-0677">Repeat</keyword>
<dbReference type="EMBL" id="CAJJDP010000155">
    <property type="protein sequence ID" value="CAD8211300.1"/>
    <property type="molecule type" value="Genomic_DNA"/>
</dbReference>
<sequence length="1422" mass="164871">MNIFNNLFLLHLITRCQFETLQYQNFFPSMNFDWYQNSYYCQSTTCGLSKIFGGYSCFNYTIIIVKTFELQPHYKLRIKFVFWRIDLWDNDPFSVYIDNIQTHSAIYNNTTSASNICGQSYYDETFQLDLTANHSSPTAQILITGYKYWGISQFQLFIEKCPDGCDSCDENGCYNQILYIQSFIAKTVNYADFNEGWLQENGQMQNSIVNIEGILQFILDYQIYQLMSLNSTKTIQLPAHDAVSISMKLISFNQHHQFDILIDDQLVVVSEVLQFVSIYGSYNIHKQLLASQINIHQFPHKHNSINLRITMKSQRIYTAFYSQGAGIRDFQLFFRPILIEDSCFDNNVYPFDGCFAEIYDCIEGCANCVKGVCLECSQGWEFYEQNKNCLPICGDSIITYFEECDDGNTYPYDGCHQCKYSCQEDCLICEFGYCLNWKTSYKDLENISYSKNLKLRLPITQKDLSHIQCQYLYDSLECHEYVNEFAWLFLSCNSQYKMNEKKKTISQKKCGDLIITCDEECDDGNRVEHDGCHNCKYSCPLNCHQCQFGKCKQCLPKYELIFGQCKYICDGSESQEEQENRRCYNRINNLIENGHYQHNLFNIQNSKYKIIIPLTCSLSDFGILGYFYNQCKIAAIKNCKESIYDKCLQCDDNYVLEYNRLACTPICNDGFVIENEVCDDQNNIQFDGCYKCQQSCLLECLNCVENKCYQCLDGWQLIDYGCYQYCGDGQVAQSSMEQCDDGNYDNGDGCYQCKFECVPYCKSCADRHTCLVCEKYFELSNDSCRPICGDDNIVDGLEECEDGNDIPYDGCFNCLFQCEKACQICRQGSCIECIDGITVRFIITHSLSMKMRMKLSKINVLILNTPITKNVMMGIKFDGDGCSSSCQIEPYWFCNNYPNKPSVCSPNTIIKLQYLNETQQIQYIQLYFSNKVKLNETILNFTDQIKPSIPSIEQDAYAITINPVVEIDQTVLLDVSYEFEIKFFEPITATTLFLAVQIDANLEDQNQMLVNTSIQTINLQLPKILNKNQLQTANNFQALGNYMMIGLASSSVFLFFFGNPSQCLEILDTLQFQSYLKFINVQFPQNIQIYFESSKFVTVSPVLVKLQVHDFLEQLIGYEQLDSIGKFFEYQLNADLLVNIYGQLIQIGSLIVLYIIVKCYQKIIYSHCFGIKYIYYFRLLNHRVAQFFGIKFYYINKYICKIGDIFTGVGLIQLYHANSWDLLFKILMYLASSHQLGLRKIISHTISIAYLVSIIIILSKHFRSQSKQIRLKDLRITQHEDIILLKKLLFLVVLIILQSYPLIQCLLLTCVLFWYLGSLISTQFTSSKLDLLIIIWMEGPVMIFTLSCIIYCPDFSKHFSTDQQINAGFIQISFLILALASPLARCGYQFYLKVKTYCLKRMQMRKPIVMNVRNIFLIIENN</sequence>
<evidence type="ECO:0000256" key="2">
    <source>
        <dbReference type="ARBA" id="ARBA00022737"/>
    </source>
</evidence>
<dbReference type="OrthoDB" id="409374at2759"/>
<feature type="chain" id="PRO_5035798966" evidence="5">
    <location>
        <begin position="19"/>
        <end position="1422"/>
    </location>
</feature>
<feature type="signal peptide" evidence="5">
    <location>
        <begin position="1"/>
        <end position="18"/>
    </location>
</feature>
<feature type="transmembrane region" description="Helical" evidence="4">
    <location>
        <begin position="1136"/>
        <end position="1157"/>
    </location>
</feature>
<dbReference type="NCBIfam" id="TIGR02232">
    <property type="entry name" value="myxo_disulf_rpt"/>
    <property type="match status" value="3"/>
</dbReference>
<gene>
    <name evidence="6" type="ORF">POCTA_138.1.T1530154</name>
</gene>
<dbReference type="InterPro" id="IPR011936">
    <property type="entry name" value="Myxo_disulph_rpt"/>
</dbReference>
<evidence type="ECO:0000313" key="7">
    <source>
        <dbReference type="Proteomes" id="UP000683925"/>
    </source>
</evidence>
<dbReference type="PANTHER" id="PTHR39767">
    <property type="entry name" value="CALCIUM/CALMODULIN-BINDING MEMBRANE PROTEIN PCM4-RELATED"/>
    <property type="match status" value="1"/>
</dbReference>
<evidence type="ECO:0000256" key="1">
    <source>
        <dbReference type="ARBA" id="ARBA00022729"/>
    </source>
</evidence>
<evidence type="ECO:0000256" key="3">
    <source>
        <dbReference type="ARBA" id="ARBA00023157"/>
    </source>
</evidence>
<keyword evidence="7" id="KW-1185">Reference proteome</keyword>